<dbReference type="RefSeq" id="WP_212188327.1">
    <property type="nucleotide sequence ID" value="NZ_JAGTAR010000002.1"/>
</dbReference>
<protein>
    <submittedName>
        <fullName evidence="1">Uncharacterized protein</fullName>
    </submittedName>
</protein>
<comment type="caution">
    <text evidence="1">The sequence shown here is derived from an EMBL/GenBank/DDBJ whole genome shotgun (WGS) entry which is preliminary data.</text>
</comment>
<name>A0A941EZL7_9BACT</name>
<reference evidence="1" key="1">
    <citation type="journal article" date="2018" name="Int. J. Syst. Evol. Microbiol.">
        <title>Carboxylicivirga sediminis sp. nov., isolated from coastal sediment.</title>
        <authorList>
            <person name="Wang F.Q."/>
            <person name="Ren L.H."/>
            <person name="Zou R.J."/>
            <person name="Sun Y.Z."/>
            <person name="Liu X.J."/>
            <person name="Jiang F."/>
            <person name="Liu L.J."/>
        </authorList>
    </citation>
    <scope>NUCLEOTIDE SEQUENCE</scope>
    <source>
        <strain evidence="1">JR1</strain>
    </source>
</reference>
<keyword evidence="2" id="KW-1185">Reference proteome</keyword>
<proteinExistence type="predicted"/>
<dbReference type="EMBL" id="JAGTAR010000002">
    <property type="protein sequence ID" value="MBR8534423.1"/>
    <property type="molecule type" value="Genomic_DNA"/>
</dbReference>
<sequence length="277" mass="30110">MAVQALPIPKPYKRLGAFPIDEDSVFYDLASMEAYIAGGSAYPGHVVSLVSIVQNKVDTFKILPDKSYLPTGGTDEKNKGWKATEAQLNTDLPVGESGWFALVGETDTFWTWDADTNAWVNTDSKQAPISVDANPIEGSMNPVSSGGVYAALSAIKTRRQLNPGTNISSDAQTISIDCSKQAVHRYSFSDGVITGIISFSNISSIEEYKNKLIIDNSANNSGLTLTLNDNSGGITLDNATNDFPGNYPNINIPPKTKWILRIENESDSVIYINYIER</sequence>
<evidence type="ECO:0000313" key="1">
    <source>
        <dbReference type="EMBL" id="MBR8534423.1"/>
    </source>
</evidence>
<organism evidence="1 2">
    <name type="scientific">Carboxylicivirga sediminis</name>
    <dbReference type="NCBI Taxonomy" id="2006564"/>
    <lineage>
        <taxon>Bacteria</taxon>
        <taxon>Pseudomonadati</taxon>
        <taxon>Bacteroidota</taxon>
        <taxon>Bacteroidia</taxon>
        <taxon>Marinilabiliales</taxon>
        <taxon>Marinilabiliaceae</taxon>
        <taxon>Carboxylicivirga</taxon>
    </lineage>
</organism>
<evidence type="ECO:0000313" key="2">
    <source>
        <dbReference type="Proteomes" id="UP000679220"/>
    </source>
</evidence>
<accession>A0A941EZL7</accession>
<gene>
    <name evidence="1" type="ORF">KDU71_02540</name>
</gene>
<dbReference type="AlphaFoldDB" id="A0A941EZL7"/>
<reference evidence="1" key="2">
    <citation type="submission" date="2021-04" db="EMBL/GenBank/DDBJ databases">
        <authorList>
            <person name="Zhang T."/>
            <person name="Zhang Y."/>
            <person name="Lu D."/>
            <person name="Zuo D."/>
            <person name="Du Z."/>
        </authorList>
    </citation>
    <scope>NUCLEOTIDE SEQUENCE</scope>
    <source>
        <strain evidence="1">JR1</strain>
    </source>
</reference>
<dbReference type="Proteomes" id="UP000679220">
    <property type="component" value="Unassembled WGS sequence"/>
</dbReference>